<gene>
    <name evidence="2" type="ORF">CDOO_10005</name>
</gene>
<dbReference type="KEGG" id="cdo:CDOO_10005"/>
<dbReference type="EMBL" id="CP006764">
    <property type="protein sequence ID" value="AIT62309.1"/>
    <property type="molecule type" value="Genomic_DNA"/>
</dbReference>
<evidence type="ECO:0000313" key="2">
    <source>
        <dbReference type="EMBL" id="AIT62309.1"/>
    </source>
</evidence>
<accession>A0A097IJL5</accession>
<sequence length="76" mass="7804">MPGVNFALLIAYDLQASLLPLHRPAFGTPTYFALGLVALFAVASSVTATAILLLNARPGTTIRPLPGDLPARSSGG</sequence>
<name>A0A097IJL5_9CORY</name>
<evidence type="ECO:0000256" key="1">
    <source>
        <dbReference type="SAM" id="Phobius"/>
    </source>
</evidence>
<keyword evidence="1" id="KW-0812">Transmembrane</keyword>
<keyword evidence="1" id="KW-0472">Membrane</keyword>
<proteinExistence type="predicted"/>
<keyword evidence="3" id="KW-1185">Reference proteome</keyword>
<dbReference type="HOGENOM" id="CLU_2648336_0_0_11"/>
<protein>
    <submittedName>
        <fullName evidence="2">Uncharacterized protein</fullName>
    </submittedName>
</protein>
<reference evidence="2 3" key="1">
    <citation type="submission" date="2013-09" db="EMBL/GenBank/DDBJ databases">
        <title>Complete genome sequence of Corynebacterium doosanense CAU 212(T) (=DSM 45436(T)), isolated from activated sludge.</title>
        <authorList>
            <person name="Schaffert L."/>
            <person name="Albersmeier A."/>
            <person name="Kalinowski J."/>
            <person name="Ruckert C."/>
        </authorList>
    </citation>
    <scope>NUCLEOTIDE SEQUENCE [LARGE SCALE GENOMIC DNA]</scope>
    <source>
        <strain evidence="2 3">CAU 212</strain>
    </source>
</reference>
<feature type="transmembrane region" description="Helical" evidence="1">
    <location>
        <begin position="31"/>
        <end position="54"/>
    </location>
</feature>
<organism evidence="2 3">
    <name type="scientific">Corynebacterium doosanense CAU 212 = DSM 45436</name>
    <dbReference type="NCBI Taxonomy" id="558173"/>
    <lineage>
        <taxon>Bacteria</taxon>
        <taxon>Bacillati</taxon>
        <taxon>Actinomycetota</taxon>
        <taxon>Actinomycetes</taxon>
        <taxon>Mycobacteriales</taxon>
        <taxon>Corynebacteriaceae</taxon>
        <taxon>Corynebacterium</taxon>
    </lineage>
</organism>
<dbReference type="Proteomes" id="UP000029914">
    <property type="component" value="Chromosome"/>
</dbReference>
<evidence type="ECO:0000313" key="3">
    <source>
        <dbReference type="Proteomes" id="UP000029914"/>
    </source>
</evidence>
<keyword evidence="1" id="KW-1133">Transmembrane helix</keyword>
<dbReference type="AlphaFoldDB" id="A0A097IJL5"/>